<dbReference type="EMBL" id="GGEC01041364">
    <property type="protein sequence ID" value="MBX21848.1"/>
    <property type="molecule type" value="Transcribed_RNA"/>
</dbReference>
<name>A0A2P2LV41_RHIMU</name>
<proteinExistence type="predicted"/>
<reference evidence="1" key="1">
    <citation type="submission" date="2018-02" db="EMBL/GenBank/DDBJ databases">
        <title>Rhizophora mucronata_Transcriptome.</title>
        <authorList>
            <person name="Meera S.P."/>
            <person name="Sreeshan A."/>
            <person name="Augustine A."/>
        </authorList>
    </citation>
    <scope>NUCLEOTIDE SEQUENCE</scope>
    <source>
        <tissue evidence="1">Leaf</tissue>
    </source>
</reference>
<dbReference type="AlphaFoldDB" id="A0A2P2LV41"/>
<evidence type="ECO:0000313" key="1">
    <source>
        <dbReference type="EMBL" id="MBX21848.1"/>
    </source>
</evidence>
<protein>
    <submittedName>
        <fullName evidence="1">Ubiquitin thioesterase OTU1-like isoform X2</fullName>
    </submittedName>
</protein>
<accession>A0A2P2LV41</accession>
<organism evidence="1">
    <name type="scientific">Rhizophora mucronata</name>
    <name type="common">Asiatic mangrove</name>
    <dbReference type="NCBI Taxonomy" id="61149"/>
    <lineage>
        <taxon>Eukaryota</taxon>
        <taxon>Viridiplantae</taxon>
        <taxon>Streptophyta</taxon>
        <taxon>Embryophyta</taxon>
        <taxon>Tracheophyta</taxon>
        <taxon>Spermatophyta</taxon>
        <taxon>Magnoliopsida</taxon>
        <taxon>eudicotyledons</taxon>
        <taxon>Gunneridae</taxon>
        <taxon>Pentapetalae</taxon>
        <taxon>rosids</taxon>
        <taxon>fabids</taxon>
        <taxon>Malpighiales</taxon>
        <taxon>Rhizophoraceae</taxon>
        <taxon>Rhizophora</taxon>
    </lineage>
</organism>
<sequence>MTEMVRIKIMSTDPSFIFLSSFKPKEQKIKGRTLVYQMVVLISYYCTQSLYCSRLHSSKKEIVITKLMMFTFLLKAVSTPARKQGKVLPPID</sequence>